<organism evidence="3 4">
    <name type="scientific">Stachybotrys elegans</name>
    <dbReference type="NCBI Taxonomy" id="80388"/>
    <lineage>
        <taxon>Eukaryota</taxon>
        <taxon>Fungi</taxon>
        <taxon>Dikarya</taxon>
        <taxon>Ascomycota</taxon>
        <taxon>Pezizomycotina</taxon>
        <taxon>Sordariomycetes</taxon>
        <taxon>Hypocreomycetidae</taxon>
        <taxon>Hypocreales</taxon>
        <taxon>Stachybotryaceae</taxon>
        <taxon>Stachybotrys</taxon>
    </lineage>
</organism>
<feature type="region of interest" description="Disordered" evidence="1">
    <location>
        <begin position="1"/>
        <end position="55"/>
    </location>
</feature>
<feature type="transmembrane region" description="Helical" evidence="2">
    <location>
        <begin position="67"/>
        <end position="86"/>
    </location>
</feature>
<sequence length="132" mass="15264">MWHGVLDNSRGRKSNQLDPSSPLFGETIPIKSRQSRQNNSKATTGASHRQGLPITNSHRYRGSRCKLFLYVRISYVLSYFILYFYFSHYSLCYRACVRVGFTSGKFKLFRRVAVSMGPLFPIFLNIPLDNDK</sequence>
<evidence type="ECO:0000313" key="3">
    <source>
        <dbReference type="EMBL" id="KAH7309477.1"/>
    </source>
</evidence>
<dbReference type="AlphaFoldDB" id="A0A8K0SJ12"/>
<keyword evidence="2" id="KW-0812">Transmembrane</keyword>
<name>A0A8K0SJ12_9HYPO</name>
<keyword evidence="2" id="KW-0472">Membrane</keyword>
<dbReference type="Proteomes" id="UP000813444">
    <property type="component" value="Unassembled WGS sequence"/>
</dbReference>
<accession>A0A8K0SJ12</accession>
<protein>
    <recommendedName>
        <fullName evidence="5">Transmembrane protein</fullName>
    </recommendedName>
</protein>
<keyword evidence="4" id="KW-1185">Reference proteome</keyword>
<feature type="compositionally biased region" description="Polar residues" evidence="1">
    <location>
        <begin position="35"/>
        <end position="55"/>
    </location>
</feature>
<comment type="caution">
    <text evidence="3">The sequence shown here is derived from an EMBL/GenBank/DDBJ whole genome shotgun (WGS) entry which is preliminary data.</text>
</comment>
<gene>
    <name evidence="3" type="ORF">B0I35DRAFT_81947</name>
</gene>
<evidence type="ECO:0000256" key="2">
    <source>
        <dbReference type="SAM" id="Phobius"/>
    </source>
</evidence>
<proteinExistence type="predicted"/>
<evidence type="ECO:0000256" key="1">
    <source>
        <dbReference type="SAM" id="MobiDB-lite"/>
    </source>
</evidence>
<evidence type="ECO:0000313" key="4">
    <source>
        <dbReference type="Proteomes" id="UP000813444"/>
    </source>
</evidence>
<dbReference type="EMBL" id="JAGPNK010000013">
    <property type="protein sequence ID" value="KAH7309477.1"/>
    <property type="molecule type" value="Genomic_DNA"/>
</dbReference>
<evidence type="ECO:0008006" key="5">
    <source>
        <dbReference type="Google" id="ProtNLM"/>
    </source>
</evidence>
<keyword evidence="2" id="KW-1133">Transmembrane helix</keyword>
<reference evidence="3" key="1">
    <citation type="journal article" date="2021" name="Nat. Commun.">
        <title>Genetic determinants of endophytism in the Arabidopsis root mycobiome.</title>
        <authorList>
            <person name="Mesny F."/>
            <person name="Miyauchi S."/>
            <person name="Thiergart T."/>
            <person name="Pickel B."/>
            <person name="Atanasova L."/>
            <person name="Karlsson M."/>
            <person name="Huettel B."/>
            <person name="Barry K.W."/>
            <person name="Haridas S."/>
            <person name="Chen C."/>
            <person name="Bauer D."/>
            <person name="Andreopoulos W."/>
            <person name="Pangilinan J."/>
            <person name="LaButti K."/>
            <person name="Riley R."/>
            <person name="Lipzen A."/>
            <person name="Clum A."/>
            <person name="Drula E."/>
            <person name="Henrissat B."/>
            <person name="Kohler A."/>
            <person name="Grigoriev I.V."/>
            <person name="Martin F.M."/>
            <person name="Hacquard S."/>
        </authorList>
    </citation>
    <scope>NUCLEOTIDE SEQUENCE</scope>
    <source>
        <strain evidence="3">MPI-CAGE-CH-0235</strain>
    </source>
</reference>